<dbReference type="AlphaFoldDB" id="A0A1E4SNS7"/>
<dbReference type="Gene3D" id="3.50.50.100">
    <property type="match status" value="1"/>
</dbReference>
<sequence>MTKEVIIVGGSYSAMYAAKSILLKKHGAKVNLKIISPSQFGYFNIAAPRLLIEPELIDKTLTDIEATIRNLSSASKSDAVFIKGSVDTVDLEKKIVSLADGQKFQYDNLIIATGTKYHQPGLKLDDINDEKYTVQGVRELIASIKKADSIAVIGGGATGVEIAGELGSEYDDKRITLYTGSSNPLSAVKQSIRVDATNKLKSYGVEVINNAKVAKIDSSANKTVITLDDKETREFDLVIPVHSTTPNSLFLKNYKQVLDANGYLIADEYLRLKGYNEVLVIGDVLSGSLRSLVDIVYYQKSVFDKTIDQEIFGVQVKLKSYDNTSAPMLLVPISRNGGVGTAFGFALPNLVVKYKSRDFFISKARQHFT</sequence>
<dbReference type="PRINTS" id="PR00469">
    <property type="entry name" value="PNDRDTASEII"/>
</dbReference>
<dbReference type="STRING" id="984487.A0A1E4SNS7"/>
<dbReference type="Proteomes" id="UP000094285">
    <property type="component" value="Unassembled WGS sequence"/>
</dbReference>
<keyword evidence="3" id="KW-0274">FAD</keyword>
<reference evidence="7" key="1">
    <citation type="submission" date="2016-05" db="EMBL/GenBank/DDBJ databases">
        <title>Comparative genomics of biotechnologically important yeasts.</title>
        <authorList>
            <consortium name="DOE Joint Genome Institute"/>
            <person name="Riley R."/>
            <person name="Haridas S."/>
            <person name="Wolfe K.H."/>
            <person name="Lopes M.R."/>
            <person name="Hittinger C.T."/>
            <person name="Goker M."/>
            <person name="Salamov A."/>
            <person name="Wisecaver J."/>
            <person name="Long T.M."/>
            <person name="Aerts A.L."/>
            <person name="Barry K."/>
            <person name="Choi C."/>
            <person name="Clum A."/>
            <person name="Coughlan A.Y."/>
            <person name="Deshpande S."/>
            <person name="Douglass A.P."/>
            <person name="Hanson S.J."/>
            <person name="Klenk H.-P."/>
            <person name="Labutti K."/>
            <person name="Lapidus A."/>
            <person name="Lindquist E."/>
            <person name="Lipzen A."/>
            <person name="Meier-Kolthoff J.P."/>
            <person name="Ohm R.A."/>
            <person name="Otillar R.P."/>
            <person name="Pangilinan J."/>
            <person name="Peng Y."/>
            <person name="Rokas A."/>
            <person name="Rosa C.A."/>
            <person name="Scheuner C."/>
            <person name="Sibirny A.A."/>
            <person name="Slot J.C."/>
            <person name="Stielow J.B."/>
            <person name="Sun H."/>
            <person name="Kurtzman C.P."/>
            <person name="Blackwell M."/>
            <person name="Grigoriev I.V."/>
            <person name="Jeffries T.W."/>
        </authorList>
    </citation>
    <scope>NUCLEOTIDE SEQUENCE [LARGE SCALE GENOMIC DNA]</scope>
    <source>
        <strain evidence="7">NRRL Y-17324</strain>
    </source>
</reference>
<dbReference type="GeneID" id="30981549"/>
<evidence type="ECO:0000256" key="4">
    <source>
        <dbReference type="ARBA" id="ARBA00023002"/>
    </source>
</evidence>
<comment type="similarity">
    <text evidence="1">Belongs to the FAD-dependent oxidoreductase family.</text>
</comment>
<dbReference type="PANTHER" id="PTHR43735">
    <property type="entry name" value="APOPTOSIS-INDUCING FACTOR 1"/>
    <property type="match status" value="1"/>
</dbReference>
<keyword evidence="2" id="KW-0285">Flavoprotein</keyword>
<dbReference type="PANTHER" id="PTHR43735:SF3">
    <property type="entry name" value="FERROPTOSIS SUPPRESSOR PROTEIN 1"/>
    <property type="match status" value="1"/>
</dbReference>
<evidence type="ECO:0000313" key="7">
    <source>
        <dbReference type="Proteomes" id="UP000094285"/>
    </source>
</evidence>
<keyword evidence="4" id="KW-0560">Oxidoreductase</keyword>
<name>A0A1E4SNS7_9ASCO</name>
<dbReference type="InterPro" id="IPR023753">
    <property type="entry name" value="FAD/NAD-binding_dom"/>
</dbReference>
<evidence type="ECO:0000259" key="5">
    <source>
        <dbReference type="Pfam" id="PF07992"/>
    </source>
</evidence>
<evidence type="ECO:0000256" key="3">
    <source>
        <dbReference type="ARBA" id="ARBA00022827"/>
    </source>
</evidence>
<dbReference type="RefSeq" id="XP_020066296.1">
    <property type="nucleotide sequence ID" value="XM_020207412.1"/>
</dbReference>
<evidence type="ECO:0000256" key="2">
    <source>
        <dbReference type="ARBA" id="ARBA00022630"/>
    </source>
</evidence>
<evidence type="ECO:0000313" key="6">
    <source>
        <dbReference type="EMBL" id="ODV81174.1"/>
    </source>
</evidence>
<feature type="domain" description="FAD/NAD(P)-binding" evidence="5">
    <location>
        <begin position="4"/>
        <end position="289"/>
    </location>
</feature>
<protein>
    <submittedName>
        <fullName evidence="6">FAD/NAD(P)-binding domain-containing protein</fullName>
    </submittedName>
</protein>
<dbReference type="Pfam" id="PF07992">
    <property type="entry name" value="Pyr_redox_2"/>
    <property type="match status" value="1"/>
</dbReference>
<dbReference type="OrthoDB" id="202203at2759"/>
<dbReference type="GO" id="GO:0050660">
    <property type="term" value="F:flavin adenine dinucleotide binding"/>
    <property type="evidence" value="ECO:0007669"/>
    <property type="project" value="TreeGrafter"/>
</dbReference>
<dbReference type="GO" id="GO:0005737">
    <property type="term" value="C:cytoplasm"/>
    <property type="evidence" value="ECO:0007669"/>
    <property type="project" value="TreeGrafter"/>
</dbReference>
<dbReference type="GO" id="GO:0004174">
    <property type="term" value="F:electron-transferring-flavoprotein dehydrogenase activity"/>
    <property type="evidence" value="ECO:0007669"/>
    <property type="project" value="TreeGrafter"/>
</dbReference>
<evidence type="ECO:0000256" key="1">
    <source>
        <dbReference type="ARBA" id="ARBA00006442"/>
    </source>
</evidence>
<dbReference type="PRINTS" id="PR00368">
    <property type="entry name" value="FADPNR"/>
</dbReference>
<accession>A0A1E4SNS7</accession>
<keyword evidence="7" id="KW-1185">Reference proteome</keyword>
<organism evidence="6 7">
    <name type="scientific">Suhomyces tanzawaensis NRRL Y-17324</name>
    <dbReference type="NCBI Taxonomy" id="984487"/>
    <lineage>
        <taxon>Eukaryota</taxon>
        <taxon>Fungi</taxon>
        <taxon>Dikarya</taxon>
        <taxon>Ascomycota</taxon>
        <taxon>Saccharomycotina</taxon>
        <taxon>Pichiomycetes</taxon>
        <taxon>Debaryomycetaceae</taxon>
        <taxon>Suhomyces</taxon>
    </lineage>
</organism>
<dbReference type="EMBL" id="KV453910">
    <property type="protein sequence ID" value="ODV81174.1"/>
    <property type="molecule type" value="Genomic_DNA"/>
</dbReference>
<gene>
    <name evidence="6" type="ORF">CANTADRAFT_25398</name>
</gene>
<dbReference type="InterPro" id="IPR036188">
    <property type="entry name" value="FAD/NAD-bd_sf"/>
</dbReference>
<dbReference type="SUPFAM" id="SSF51905">
    <property type="entry name" value="FAD/NAD(P)-binding domain"/>
    <property type="match status" value="1"/>
</dbReference>
<proteinExistence type="inferred from homology"/>